<dbReference type="Gene3D" id="1.10.1130.10">
    <property type="entry name" value="Flavocytochrome C3, Chain A"/>
    <property type="match status" value="1"/>
</dbReference>
<protein>
    <recommendedName>
        <fullName evidence="2">Doubled CXXCH motif domain-containing protein</fullName>
    </recommendedName>
</protein>
<keyword evidence="1" id="KW-0732">Signal</keyword>
<feature type="domain" description="Doubled CXXCH motif" evidence="2">
    <location>
        <begin position="236"/>
        <end position="272"/>
    </location>
</feature>
<dbReference type="Pfam" id="PF09699">
    <property type="entry name" value="Paired_CXXCH_1"/>
    <property type="match status" value="3"/>
</dbReference>
<evidence type="ECO:0000256" key="1">
    <source>
        <dbReference type="ARBA" id="ARBA00022729"/>
    </source>
</evidence>
<evidence type="ECO:0000313" key="4">
    <source>
        <dbReference type="Proteomes" id="UP000076964"/>
    </source>
</evidence>
<evidence type="ECO:0000259" key="2">
    <source>
        <dbReference type="Pfam" id="PF09699"/>
    </source>
</evidence>
<accession>A0A177E6I1</accession>
<keyword evidence="4" id="KW-1185">Reference proteome</keyword>
<dbReference type="InterPro" id="IPR036280">
    <property type="entry name" value="Multihaem_cyt_sf"/>
</dbReference>
<dbReference type="Gene3D" id="3.90.10.10">
    <property type="entry name" value="Cytochrome C3"/>
    <property type="match status" value="1"/>
</dbReference>
<reference evidence="3 4" key="1">
    <citation type="submission" date="2016-02" db="EMBL/GenBank/DDBJ databases">
        <title>Draft genome sequence of Thermodesulfatator sp. S606.</title>
        <authorList>
            <person name="Lai Q."/>
            <person name="Cao J."/>
            <person name="Dupont S."/>
            <person name="Shao Z."/>
            <person name="Jebbar M."/>
            <person name="Alain K."/>
        </authorList>
    </citation>
    <scope>NUCLEOTIDE SEQUENCE [LARGE SCALE GENOMIC DNA]</scope>
    <source>
        <strain evidence="3 4">S606</strain>
    </source>
</reference>
<name>A0A177E6I1_9BACT</name>
<dbReference type="PROSITE" id="PS51257">
    <property type="entry name" value="PROKAR_LIPOPROTEIN"/>
    <property type="match status" value="1"/>
</dbReference>
<dbReference type="SUPFAM" id="SSF48695">
    <property type="entry name" value="Multiheme cytochromes"/>
    <property type="match status" value="1"/>
</dbReference>
<gene>
    <name evidence="3" type="ORF">TH606_10185</name>
</gene>
<dbReference type="EMBL" id="LSFI01000060">
    <property type="protein sequence ID" value="OAG26822.1"/>
    <property type="molecule type" value="Genomic_DNA"/>
</dbReference>
<dbReference type="GO" id="GO:0016491">
    <property type="term" value="F:oxidoreductase activity"/>
    <property type="evidence" value="ECO:0007669"/>
    <property type="project" value="TreeGrafter"/>
</dbReference>
<dbReference type="PANTHER" id="PTHR35038:SF6">
    <property type="entry name" value="SURFACE LOCALIZED DECAHEME CYTOCHROME C LIPOPROTEIN"/>
    <property type="match status" value="1"/>
</dbReference>
<dbReference type="STRING" id="1795632.TH606_10185"/>
<dbReference type="RefSeq" id="WP_068543645.1">
    <property type="nucleotide sequence ID" value="NZ_LSFI01000060.1"/>
</dbReference>
<comment type="caution">
    <text evidence="3">The sequence shown here is derived from an EMBL/GenBank/DDBJ whole genome shotgun (WGS) entry which is preliminary data.</text>
</comment>
<dbReference type="OrthoDB" id="9783375at2"/>
<dbReference type="NCBIfam" id="TIGR03508">
    <property type="entry name" value="decahem_SO"/>
    <property type="match status" value="1"/>
</dbReference>
<sequence length="358" mass="39382">MVKWYVGLLVFVVLAAGCTQELAEKRAQTIKPPEVAPGAEYVGTDTCLECHEDRALDAKHNVHLRLASYEAPGYQVGCEGCHGPGSVHVEAMSEDEVEKGLEAILRFGEDGYHGEESSAVCLTCHNAGETMHWAGSAHAEHDVACISCHKIHDNPRAQLLAKNEFELCSQCHRDVQAKMYFISRHPVKEGHMSCGDCHNPHGTGNPIAGMLRTEERLNDLCLTCHTRYQGPFVFEHDPVIEDCTICHDPHGAVANNLLKQNEPFVCLQCHEAHFHATRDNAQPGFVFPDDTVINDAEGTGTDPVLFKDPYTGETPSITSSPHGWQRSFLTKCTQCHQQVHGSDLPSQSLPSRGMGLTR</sequence>
<dbReference type="NCBIfam" id="NF041028">
    <property type="entry name" value="decahem_GSU2203"/>
    <property type="match status" value="1"/>
</dbReference>
<dbReference type="PANTHER" id="PTHR35038">
    <property type="entry name" value="DISSIMILATORY SULFITE REDUCTASE SIRA"/>
    <property type="match status" value="1"/>
</dbReference>
<dbReference type="AlphaFoldDB" id="A0A177E6I1"/>
<dbReference type="InterPro" id="IPR020015">
    <property type="entry name" value="Decahaem_cyt-c_DmsE"/>
</dbReference>
<dbReference type="Proteomes" id="UP000076964">
    <property type="component" value="Unassembled WGS sequence"/>
</dbReference>
<feature type="domain" description="Doubled CXXCH motif" evidence="2">
    <location>
        <begin position="144"/>
        <end position="175"/>
    </location>
</feature>
<dbReference type="InterPro" id="IPR010177">
    <property type="entry name" value="Paired_CXXCH_1"/>
</dbReference>
<evidence type="ECO:0000313" key="3">
    <source>
        <dbReference type="EMBL" id="OAG26822.1"/>
    </source>
</evidence>
<organism evidence="3 4">
    <name type="scientific">Thermodesulfatator autotrophicus</name>
    <dbReference type="NCBI Taxonomy" id="1795632"/>
    <lineage>
        <taxon>Bacteria</taxon>
        <taxon>Pseudomonadati</taxon>
        <taxon>Thermodesulfobacteriota</taxon>
        <taxon>Thermodesulfobacteria</taxon>
        <taxon>Thermodesulfobacteriales</taxon>
        <taxon>Thermodesulfatatoraceae</taxon>
        <taxon>Thermodesulfatator</taxon>
    </lineage>
</organism>
<proteinExistence type="predicted"/>
<feature type="domain" description="Doubled CXXCH motif" evidence="2">
    <location>
        <begin position="185"/>
        <end position="227"/>
    </location>
</feature>
<dbReference type="NCBIfam" id="TIGR01905">
    <property type="entry name" value="paired_CXXCH_1"/>
    <property type="match status" value="3"/>
</dbReference>
<dbReference type="InterPro" id="IPR051829">
    <property type="entry name" value="Multiheme_Cytochr_ET"/>
</dbReference>